<proteinExistence type="predicted"/>
<comment type="caution">
    <text evidence="1">The sequence shown here is derived from an EMBL/GenBank/DDBJ whole genome shotgun (WGS) entry which is preliminary data.</text>
</comment>
<evidence type="ECO:0000313" key="2">
    <source>
        <dbReference type="Proteomes" id="UP000559010"/>
    </source>
</evidence>
<keyword evidence="2" id="KW-1185">Reference proteome</keyword>
<name>A0A848J3C3_9BACT</name>
<sequence>MRLLILIFSCALLSQFDSYSQFVKQQLLDHIEADYIEIRCVQNGFKNEMIVEVDYGQRIRGWFDKDAVLTDSEGNNLIFNTKVGVLNYFSSLGYSYKDEILSGKVSEHDFHFLLQKKDSSMP</sequence>
<evidence type="ECO:0000313" key="1">
    <source>
        <dbReference type="EMBL" id="NMM49828.1"/>
    </source>
</evidence>
<organism evidence="1 2">
    <name type="scientific">Marinigracilibium pacificum</name>
    <dbReference type="NCBI Taxonomy" id="2729599"/>
    <lineage>
        <taxon>Bacteria</taxon>
        <taxon>Pseudomonadati</taxon>
        <taxon>Bacteroidota</taxon>
        <taxon>Cytophagia</taxon>
        <taxon>Cytophagales</taxon>
        <taxon>Flammeovirgaceae</taxon>
        <taxon>Marinigracilibium</taxon>
    </lineage>
</organism>
<dbReference type="Proteomes" id="UP000559010">
    <property type="component" value="Unassembled WGS sequence"/>
</dbReference>
<accession>A0A848J3C3</accession>
<gene>
    <name evidence="1" type="ORF">HH304_15580</name>
</gene>
<reference evidence="1 2" key="1">
    <citation type="submission" date="2020-04" db="EMBL/GenBank/DDBJ databases">
        <title>Flammeovirgaceae bacterium KN852 isolated from deep sea.</title>
        <authorList>
            <person name="Zhang D.-C."/>
        </authorList>
    </citation>
    <scope>NUCLEOTIDE SEQUENCE [LARGE SCALE GENOMIC DNA]</scope>
    <source>
        <strain evidence="1 2">KN852</strain>
    </source>
</reference>
<dbReference type="AlphaFoldDB" id="A0A848J3C3"/>
<protein>
    <submittedName>
        <fullName evidence="1">Uncharacterized protein</fullName>
    </submittedName>
</protein>
<dbReference type="EMBL" id="JABBNU010000010">
    <property type="protein sequence ID" value="NMM49828.1"/>
    <property type="molecule type" value="Genomic_DNA"/>
</dbReference>
<dbReference type="RefSeq" id="WP_169683328.1">
    <property type="nucleotide sequence ID" value="NZ_JABBNU010000010.1"/>
</dbReference>